<feature type="non-terminal residue" evidence="1">
    <location>
        <position position="160"/>
    </location>
</feature>
<dbReference type="OrthoDB" id="3063862at2759"/>
<dbReference type="EMBL" id="KN838922">
    <property type="protein sequence ID" value="KIJ92269.1"/>
    <property type="molecule type" value="Genomic_DNA"/>
</dbReference>
<name>A0A0C9WI38_9AGAR</name>
<protein>
    <submittedName>
        <fullName evidence="1">Uncharacterized protein</fullName>
    </submittedName>
</protein>
<dbReference type="HOGENOM" id="CLU_1820400_0_0_1"/>
<dbReference type="Proteomes" id="UP000054477">
    <property type="component" value="Unassembled WGS sequence"/>
</dbReference>
<dbReference type="AlphaFoldDB" id="A0A0C9WI38"/>
<sequence length="160" mass="17286">DGSHLPLSHSHFDTWGLGMLKGEEFASLTAPPNHQLFRNLPANQLEQLIPLLKCRLQAKNSNTSPTSVINFNIPPQFVQLLCPVPTTPAPTNLLAPAPTIVPHIPAPATPAYSGTTGMLIQGDRIAGPDMTLADFCVVHRLTEGVCSKLEENRYSGSHTF</sequence>
<reference evidence="2" key="2">
    <citation type="submission" date="2015-01" db="EMBL/GenBank/DDBJ databases">
        <title>Evolutionary Origins and Diversification of the Mycorrhizal Mutualists.</title>
        <authorList>
            <consortium name="DOE Joint Genome Institute"/>
            <consortium name="Mycorrhizal Genomics Consortium"/>
            <person name="Kohler A."/>
            <person name="Kuo A."/>
            <person name="Nagy L.G."/>
            <person name="Floudas D."/>
            <person name="Copeland A."/>
            <person name="Barry K.W."/>
            <person name="Cichocki N."/>
            <person name="Veneault-Fourrey C."/>
            <person name="LaButti K."/>
            <person name="Lindquist E.A."/>
            <person name="Lipzen A."/>
            <person name="Lundell T."/>
            <person name="Morin E."/>
            <person name="Murat C."/>
            <person name="Riley R."/>
            <person name="Ohm R."/>
            <person name="Sun H."/>
            <person name="Tunlid A."/>
            <person name="Henrissat B."/>
            <person name="Grigoriev I.V."/>
            <person name="Hibbett D.S."/>
            <person name="Martin F."/>
        </authorList>
    </citation>
    <scope>NUCLEOTIDE SEQUENCE [LARGE SCALE GENOMIC DNA]</scope>
    <source>
        <strain evidence="2">LaAM-08-1</strain>
    </source>
</reference>
<keyword evidence="2" id="KW-1185">Reference proteome</keyword>
<gene>
    <name evidence="1" type="ORF">K443DRAFT_113827</name>
</gene>
<organism evidence="1 2">
    <name type="scientific">Laccaria amethystina LaAM-08-1</name>
    <dbReference type="NCBI Taxonomy" id="1095629"/>
    <lineage>
        <taxon>Eukaryota</taxon>
        <taxon>Fungi</taxon>
        <taxon>Dikarya</taxon>
        <taxon>Basidiomycota</taxon>
        <taxon>Agaricomycotina</taxon>
        <taxon>Agaricomycetes</taxon>
        <taxon>Agaricomycetidae</taxon>
        <taxon>Agaricales</taxon>
        <taxon>Agaricineae</taxon>
        <taxon>Hydnangiaceae</taxon>
        <taxon>Laccaria</taxon>
    </lineage>
</organism>
<accession>A0A0C9WI38</accession>
<evidence type="ECO:0000313" key="1">
    <source>
        <dbReference type="EMBL" id="KIJ92269.1"/>
    </source>
</evidence>
<reference evidence="1 2" key="1">
    <citation type="submission" date="2014-04" db="EMBL/GenBank/DDBJ databases">
        <authorList>
            <consortium name="DOE Joint Genome Institute"/>
            <person name="Kuo A."/>
            <person name="Kohler A."/>
            <person name="Nagy L.G."/>
            <person name="Floudas D."/>
            <person name="Copeland A."/>
            <person name="Barry K.W."/>
            <person name="Cichocki N."/>
            <person name="Veneault-Fourrey C."/>
            <person name="LaButti K."/>
            <person name="Lindquist E.A."/>
            <person name="Lipzen A."/>
            <person name="Lundell T."/>
            <person name="Morin E."/>
            <person name="Murat C."/>
            <person name="Sun H."/>
            <person name="Tunlid A."/>
            <person name="Henrissat B."/>
            <person name="Grigoriev I.V."/>
            <person name="Hibbett D.S."/>
            <person name="Martin F."/>
            <person name="Nordberg H.P."/>
            <person name="Cantor M.N."/>
            <person name="Hua S.X."/>
        </authorList>
    </citation>
    <scope>NUCLEOTIDE SEQUENCE [LARGE SCALE GENOMIC DNA]</scope>
    <source>
        <strain evidence="1 2">LaAM-08-1</strain>
    </source>
</reference>
<proteinExistence type="predicted"/>
<evidence type="ECO:0000313" key="2">
    <source>
        <dbReference type="Proteomes" id="UP000054477"/>
    </source>
</evidence>